<protein>
    <submittedName>
        <fullName evidence="2">Uncharacterized protein</fullName>
    </submittedName>
</protein>
<proteinExistence type="predicted"/>
<feature type="compositionally biased region" description="Polar residues" evidence="1">
    <location>
        <begin position="76"/>
        <end position="91"/>
    </location>
</feature>
<name>A0A131ZY33_SARSC</name>
<dbReference type="AlphaFoldDB" id="A0A131ZY33"/>
<reference evidence="2 3" key="1">
    <citation type="journal article" date="2015" name="Parasit. Vectors">
        <title>Draft genome of the scabies mite.</title>
        <authorList>
            <person name="Rider S.D.Jr."/>
            <person name="Morgan M.S."/>
            <person name="Arlian L.G."/>
        </authorList>
    </citation>
    <scope>NUCLEOTIDE SEQUENCE [LARGE SCALE GENOMIC DNA]</scope>
    <source>
        <strain evidence="2">Arlian Lab</strain>
    </source>
</reference>
<feature type="region of interest" description="Disordered" evidence="1">
    <location>
        <begin position="76"/>
        <end position="98"/>
    </location>
</feature>
<accession>A0A131ZY33</accession>
<organism evidence="2 3">
    <name type="scientific">Sarcoptes scabiei</name>
    <name type="common">Itch mite</name>
    <name type="synonym">Acarus scabiei</name>
    <dbReference type="NCBI Taxonomy" id="52283"/>
    <lineage>
        <taxon>Eukaryota</taxon>
        <taxon>Metazoa</taxon>
        <taxon>Ecdysozoa</taxon>
        <taxon>Arthropoda</taxon>
        <taxon>Chelicerata</taxon>
        <taxon>Arachnida</taxon>
        <taxon>Acari</taxon>
        <taxon>Acariformes</taxon>
        <taxon>Sarcoptiformes</taxon>
        <taxon>Astigmata</taxon>
        <taxon>Psoroptidia</taxon>
        <taxon>Sarcoptoidea</taxon>
        <taxon>Sarcoptidae</taxon>
        <taxon>Sarcoptinae</taxon>
        <taxon>Sarcoptes</taxon>
    </lineage>
</organism>
<dbReference type="VEuPathDB" id="VectorBase:SSCA007296"/>
<sequence>MYVASEGFELIVESGGKFKKIKKNATIWTKYPVMTIGSRLLMRTVRDPKIPNIKPPTISPTPISIPARPTYFLASSESGGINTTEKAQFDSSVPKRDT</sequence>
<evidence type="ECO:0000313" key="3">
    <source>
        <dbReference type="Proteomes" id="UP000616769"/>
    </source>
</evidence>
<gene>
    <name evidence="2" type="ORF">QR98_0020260</name>
</gene>
<evidence type="ECO:0000313" key="2">
    <source>
        <dbReference type="EMBL" id="KPM03593.1"/>
    </source>
</evidence>
<evidence type="ECO:0000256" key="1">
    <source>
        <dbReference type="SAM" id="MobiDB-lite"/>
    </source>
</evidence>
<dbReference type="Proteomes" id="UP000616769">
    <property type="component" value="Unassembled WGS sequence"/>
</dbReference>
<dbReference type="EMBL" id="JXLN01005493">
    <property type="protein sequence ID" value="KPM03593.1"/>
    <property type="molecule type" value="Genomic_DNA"/>
</dbReference>
<comment type="caution">
    <text evidence="2">The sequence shown here is derived from an EMBL/GenBank/DDBJ whole genome shotgun (WGS) entry which is preliminary data.</text>
</comment>